<dbReference type="Gene3D" id="3.30.565.10">
    <property type="entry name" value="Histidine kinase-like ATPase, C-terminal domain"/>
    <property type="match status" value="1"/>
</dbReference>
<evidence type="ECO:0000259" key="7">
    <source>
        <dbReference type="PROSITE" id="PS50109"/>
    </source>
</evidence>
<dbReference type="SMART" id="SM00388">
    <property type="entry name" value="HisKA"/>
    <property type="match status" value="1"/>
</dbReference>
<dbReference type="InterPro" id="IPR013656">
    <property type="entry name" value="PAS_4"/>
</dbReference>
<dbReference type="Pfam" id="PF08448">
    <property type="entry name" value="PAS_4"/>
    <property type="match status" value="1"/>
</dbReference>
<dbReference type="InterPro" id="IPR000700">
    <property type="entry name" value="PAS-assoc_C"/>
</dbReference>
<dbReference type="SMART" id="SM00387">
    <property type="entry name" value="HATPase_c"/>
    <property type="match status" value="1"/>
</dbReference>
<dbReference type="FunFam" id="3.30.450.20:FF:000099">
    <property type="entry name" value="Sensory box sensor histidine kinase"/>
    <property type="match status" value="1"/>
</dbReference>
<dbReference type="InterPro" id="IPR003661">
    <property type="entry name" value="HisK_dim/P_dom"/>
</dbReference>
<dbReference type="PROSITE" id="PS50112">
    <property type="entry name" value="PAS"/>
    <property type="match status" value="1"/>
</dbReference>
<feature type="domain" description="Histidine kinase" evidence="7">
    <location>
        <begin position="499"/>
        <end position="723"/>
    </location>
</feature>
<feature type="domain" description="PAC" evidence="10">
    <location>
        <begin position="409"/>
        <end position="461"/>
    </location>
</feature>
<dbReference type="CDD" id="cd16919">
    <property type="entry name" value="HATPase_CckA-like"/>
    <property type="match status" value="1"/>
</dbReference>
<dbReference type="Pfam" id="PF08447">
    <property type="entry name" value="PAS_3"/>
    <property type="match status" value="1"/>
</dbReference>
<evidence type="ECO:0000259" key="8">
    <source>
        <dbReference type="PROSITE" id="PS50110"/>
    </source>
</evidence>
<dbReference type="PROSITE" id="PS50110">
    <property type="entry name" value="RESPONSE_REGULATORY"/>
    <property type="match status" value="1"/>
</dbReference>
<protein>
    <recommendedName>
        <fullName evidence="2">histidine kinase</fullName>
        <ecNumber evidence="2">2.7.13.3</ecNumber>
    </recommendedName>
</protein>
<dbReference type="GO" id="GO:0000155">
    <property type="term" value="F:phosphorelay sensor kinase activity"/>
    <property type="evidence" value="ECO:0007669"/>
    <property type="project" value="InterPro"/>
</dbReference>
<dbReference type="PROSITE" id="PS50113">
    <property type="entry name" value="PAC"/>
    <property type="match status" value="1"/>
</dbReference>
<dbReference type="InterPro" id="IPR029016">
    <property type="entry name" value="GAF-like_dom_sf"/>
</dbReference>
<dbReference type="InterPro" id="IPR001789">
    <property type="entry name" value="Sig_transdc_resp-reg_receiver"/>
</dbReference>
<dbReference type="PANTHER" id="PTHR43065">
    <property type="entry name" value="SENSOR HISTIDINE KINASE"/>
    <property type="match status" value="1"/>
</dbReference>
<dbReference type="InterPro" id="IPR036890">
    <property type="entry name" value="HATPase_C_sf"/>
</dbReference>
<comment type="catalytic activity">
    <reaction evidence="1">
        <text>ATP + protein L-histidine = ADP + protein N-phospho-L-histidine.</text>
        <dbReference type="EC" id="2.7.13.3"/>
    </reaction>
</comment>
<dbReference type="InterPro" id="IPR036097">
    <property type="entry name" value="HisK_dim/P_sf"/>
</dbReference>
<evidence type="ECO:0000256" key="2">
    <source>
        <dbReference type="ARBA" id="ARBA00012438"/>
    </source>
</evidence>
<dbReference type="PROSITE" id="PS50109">
    <property type="entry name" value="HIS_KIN"/>
    <property type="match status" value="1"/>
</dbReference>
<dbReference type="InterPro" id="IPR005467">
    <property type="entry name" value="His_kinase_dom"/>
</dbReference>
<dbReference type="Pfam" id="PF02518">
    <property type="entry name" value="HATPase_c"/>
    <property type="match status" value="1"/>
</dbReference>
<evidence type="ECO:0000256" key="6">
    <source>
        <dbReference type="PROSITE-ProRule" id="PRU00169"/>
    </source>
</evidence>
<dbReference type="SUPFAM" id="SSF55874">
    <property type="entry name" value="ATPase domain of HSP90 chaperone/DNA topoisomerase II/histidine kinase"/>
    <property type="match status" value="1"/>
</dbReference>
<dbReference type="Pfam" id="PF00072">
    <property type="entry name" value="Response_reg"/>
    <property type="match status" value="1"/>
</dbReference>
<dbReference type="InterPro" id="IPR003018">
    <property type="entry name" value="GAF"/>
</dbReference>
<comment type="caution">
    <text evidence="11">The sequence shown here is derived from an EMBL/GenBank/DDBJ whole genome shotgun (WGS) entry which is preliminary data.</text>
</comment>
<dbReference type="InterPro" id="IPR035965">
    <property type="entry name" value="PAS-like_dom_sf"/>
</dbReference>
<keyword evidence="5 11" id="KW-0418">Kinase</keyword>
<dbReference type="PANTHER" id="PTHR43065:SF49">
    <property type="entry name" value="HISTIDINE KINASE"/>
    <property type="match status" value="1"/>
</dbReference>
<dbReference type="NCBIfam" id="TIGR00229">
    <property type="entry name" value="sensory_box"/>
    <property type="match status" value="1"/>
</dbReference>
<evidence type="ECO:0000313" key="12">
    <source>
        <dbReference type="Proteomes" id="UP000249577"/>
    </source>
</evidence>
<dbReference type="CDD" id="cd18161">
    <property type="entry name" value="REC_hyHK_blue-like"/>
    <property type="match status" value="1"/>
</dbReference>
<feature type="modified residue" description="4-aspartylphosphate" evidence="6">
    <location>
        <position position="796"/>
    </location>
</feature>
<dbReference type="InterPro" id="IPR001610">
    <property type="entry name" value="PAC"/>
</dbReference>
<feature type="domain" description="PAS" evidence="9">
    <location>
        <begin position="336"/>
        <end position="406"/>
    </location>
</feature>
<gene>
    <name evidence="11" type="ORF">DI565_13235</name>
</gene>
<evidence type="ECO:0000256" key="1">
    <source>
        <dbReference type="ARBA" id="ARBA00000085"/>
    </source>
</evidence>
<dbReference type="SMART" id="SM00448">
    <property type="entry name" value="REC"/>
    <property type="match status" value="1"/>
</dbReference>
<evidence type="ECO:0000313" key="11">
    <source>
        <dbReference type="EMBL" id="PZQ14372.1"/>
    </source>
</evidence>
<dbReference type="Pfam" id="PF01590">
    <property type="entry name" value="GAF"/>
    <property type="match status" value="1"/>
</dbReference>
<dbReference type="SMART" id="SM00086">
    <property type="entry name" value="PAC"/>
    <property type="match status" value="2"/>
</dbReference>
<sequence>MTDIAATTVPPDRLAFLSAGGALARAMLGLDHKRSPLGPPADWPAALKAVVGFMLPSKAEIVLFWGQDYLALYNDAYAPTIGSKHPGALGRPARENWSELWDDLEPLLKQVRETGETYTAKDRPFVLSRGAGVEQVYFDISYQAVRDEAGDVAGVLCIVAETTRRVTAERRLQFLVELSDRTRAIGDPETVKGVVAALIGERLGADRAGYAEIADDGRSFSVARDWTAPGVPSLAGRHDLLAFGETIAEDLRAGRVIRIEDVAADPASSAAFGAIGVAANVAAPLMKDGRCVAVLYVHAMTPRRWSDDEVALVAEAAERTWSAVARARADRAAVENERRFEAIANSIDQMIWSTRPDGFHDYYNDRWYEFTGVPYGSTDGEEWNGMFHPDDQERAWTVWRRSLETGEPYHIEYRLRHRTGAYRWVIGRAQCARDASGEIVRWYGTCTDVNDLKRAEAALRELNETLETRVAEGVAEREQMAEALRQAQKMEALGQLTGGVAHDFNNLLQVVVGNLEILQRNLPEDAARLRRSAANALIGANRAATLTQRLLAFSRRQPLAPQPVMANALVTGMAELLTRTLGETIEFETVQGAGLWRVEADPNQLENAILNLAVNARDAMPEGGKLTIETSNAHIDHAYAAEHAEVKVGQYVVISVSDTGLGMARETVERAFEPFFTTKEVGKGTGLGLSMVYGFVKQSGGHLKLYSEPGEGTTVKIYLPRLMGEGHEETATAADLVPDGSSSETILVTEDDDDVRMYSVDALRELGYRVLEAHDAASALRLLERQEGRVDLLFTDVVLAGGVNGQELAARARALRPGLKVLFTTGYARNAIVHHGRLDPGVELITKPFTYADLAVRVREVLDGRPGRSKG</sequence>
<organism evidence="11 12">
    <name type="scientific">Ancylobacter novellus</name>
    <name type="common">Thiobacillus novellus</name>
    <dbReference type="NCBI Taxonomy" id="921"/>
    <lineage>
        <taxon>Bacteria</taxon>
        <taxon>Pseudomonadati</taxon>
        <taxon>Pseudomonadota</taxon>
        <taxon>Alphaproteobacteria</taxon>
        <taxon>Hyphomicrobiales</taxon>
        <taxon>Xanthobacteraceae</taxon>
        <taxon>Ancylobacter</taxon>
    </lineage>
</organism>
<evidence type="ECO:0000259" key="10">
    <source>
        <dbReference type="PROSITE" id="PS50113"/>
    </source>
</evidence>
<feature type="domain" description="Response regulatory" evidence="8">
    <location>
        <begin position="745"/>
        <end position="862"/>
    </location>
</feature>
<accession>A0A2W5KBG1</accession>
<dbReference type="EMBL" id="QFPN01000006">
    <property type="protein sequence ID" value="PZQ14372.1"/>
    <property type="molecule type" value="Genomic_DNA"/>
</dbReference>
<dbReference type="InterPro" id="IPR011006">
    <property type="entry name" value="CheY-like_superfamily"/>
</dbReference>
<name>A0A2W5KBG1_ANCNO</name>
<dbReference type="PRINTS" id="PR00344">
    <property type="entry name" value="BCTRLSENSOR"/>
</dbReference>
<dbReference type="EC" id="2.7.13.3" evidence="2"/>
<evidence type="ECO:0000256" key="4">
    <source>
        <dbReference type="ARBA" id="ARBA00022679"/>
    </source>
</evidence>
<dbReference type="SUPFAM" id="SSF55781">
    <property type="entry name" value="GAF domain-like"/>
    <property type="match status" value="1"/>
</dbReference>
<dbReference type="Proteomes" id="UP000249577">
    <property type="component" value="Unassembled WGS sequence"/>
</dbReference>
<dbReference type="Gene3D" id="3.30.450.20">
    <property type="entry name" value="PAS domain"/>
    <property type="match status" value="2"/>
</dbReference>
<dbReference type="SUPFAM" id="SSF55785">
    <property type="entry name" value="PYP-like sensor domain (PAS domain)"/>
    <property type="match status" value="2"/>
</dbReference>
<dbReference type="Gene3D" id="3.30.450.40">
    <property type="match status" value="1"/>
</dbReference>
<dbReference type="InterPro" id="IPR000014">
    <property type="entry name" value="PAS"/>
</dbReference>
<reference evidence="11 12" key="1">
    <citation type="submission" date="2017-08" db="EMBL/GenBank/DDBJ databases">
        <title>Infants hospitalized years apart are colonized by the same room-sourced microbial strains.</title>
        <authorList>
            <person name="Brooks B."/>
            <person name="Olm M.R."/>
            <person name="Firek B.A."/>
            <person name="Baker R."/>
            <person name="Thomas B.C."/>
            <person name="Morowitz M.J."/>
            <person name="Banfield J.F."/>
        </authorList>
    </citation>
    <scope>NUCLEOTIDE SEQUENCE [LARGE SCALE GENOMIC DNA]</scope>
    <source>
        <strain evidence="11">S2_005_003_R2_43</strain>
    </source>
</reference>
<dbReference type="SMART" id="SM00065">
    <property type="entry name" value="GAF"/>
    <property type="match status" value="1"/>
</dbReference>
<dbReference type="Gene3D" id="3.40.50.2300">
    <property type="match status" value="1"/>
</dbReference>
<evidence type="ECO:0000259" key="9">
    <source>
        <dbReference type="PROSITE" id="PS50112"/>
    </source>
</evidence>
<dbReference type="CDD" id="cd00130">
    <property type="entry name" value="PAS"/>
    <property type="match status" value="1"/>
</dbReference>
<dbReference type="InterPro" id="IPR004358">
    <property type="entry name" value="Sig_transdc_His_kin-like_C"/>
</dbReference>
<dbReference type="AlphaFoldDB" id="A0A2W5KBG1"/>
<proteinExistence type="predicted"/>
<keyword evidence="4" id="KW-0808">Transferase</keyword>
<dbReference type="InterPro" id="IPR013655">
    <property type="entry name" value="PAS_fold_3"/>
</dbReference>
<dbReference type="SUPFAM" id="SSF47384">
    <property type="entry name" value="Homodimeric domain of signal transducing histidine kinase"/>
    <property type="match status" value="1"/>
</dbReference>
<dbReference type="Gene3D" id="1.10.287.130">
    <property type="match status" value="1"/>
</dbReference>
<dbReference type="InterPro" id="IPR003594">
    <property type="entry name" value="HATPase_dom"/>
</dbReference>
<dbReference type="Pfam" id="PF00512">
    <property type="entry name" value="HisKA"/>
    <property type="match status" value="1"/>
</dbReference>
<keyword evidence="3 6" id="KW-0597">Phosphoprotein</keyword>
<evidence type="ECO:0000256" key="3">
    <source>
        <dbReference type="ARBA" id="ARBA00022553"/>
    </source>
</evidence>
<evidence type="ECO:0000256" key="5">
    <source>
        <dbReference type="ARBA" id="ARBA00022777"/>
    </source>
</evidence>
<dbReference type="SUPFAM" id="SSF52172">
    <property type="entry name" value="CheY-like"/>
    <property type="match status" value="1"/>
</dbReference>